<feature type="domain" description="Alanine racemase C-terminal" evidence="6">
    <location>
        <begin position="341"/>
        <end position="469"/>
    </location>
</feature>
<evidence type="ECO:0000256" key="3">
    <source>
        <dbReference type="ARBA" id="ARBA00023235"/>
    </source>
</evidence>
<feature type="active site" description="Proton acceptor; specific for L-alanine" evidence="4">
    <location>
        <position position="362"/>
    </location>
</feature>
<dbReference type="InterPro" id="IPR001608">
    <property type="entry name" value="Ala_racemase_N"/>
</dbReference>
<keyword evidence="2 4" id="KW-0663">Pyridoxal phosphate</keyword>
<dbReference type="CDD" id="cd00430">
    <property type="entry name" value="PLPDE_III_AR"/>
    <property type="match status" value="1"/>
</dbReference>
<comment type="caution">
    <text evidence="7">The sequence shown here is derived from an EMBL/GenBank/DDBJ whole genome shotgun (WGS) entry which is preliminary data.</text>
</comment>
<reference evidence="7 8" key="1">
    <citation type="submission" date="2018-07" db="EMBL/GenBank/DDBJ databases">
        <title>Whole genome Sequencing of Pseudoxanthomonas gei KCTC 32298 (T).</title>
        <authorList>
            <person name="Kumar S."/>
            <person name="Bansal K."/>
            <person name="Kaur A."/>
            <person name="Patil P."/>
            <person name="Sharma S."/>
            <person name="Patil P.B."/>
        </authorList>
    </citation>
    <scope>NUCLEOTIDE SEQUENCE [LARGE SCALE GENOMIC DNA]</scope>
    <source>
        <strain evidence="7 8">KCTC 32298</strain>
    </source>
</reference>
<accession>A0ABX0A714</accession>
<feature type="active site" description="Proton acceptor; specific for D-alanine" evidence="4">
    <location>
        <position position="135"/>
    </location>
</feature>
<comment type="catalytic activity">
    <reaction evidence="4">
        <text>L-alanine = D-alanine</text>
        <dbReference type="Rhea" id="RHEA:20249"/>
        <dbReference type="ChEBI" id="CHEBI:57416"/>
        <dbReference type="ChEBI" id="CHEBI:57972"/>
        <dbReference type="EC" id="5.1.1.1"/>
    </reaction>
</comment>
<dbReference type="HAMAP" id="MF_01201">
    <property type="entry name" value="Ala_racemase"/>
    <property type="match status" value="1"/>
</dbReference>
<evidence type="ECO:0000256" key="2">
    <source>
        <dbReference type="ARBA" id="ARBA00022898"/>
    </source>
</evidence>
<sequence length="480" mass="51376">MRPACASRPALRRPGLDIPLRSRGCGKPNCPAWAFPSSILRGGNPHSYAIRRRGRPSADRCGRLHGALFALQTRAARYNSTMPDTLPASTPSTGTHYRAEASDRPTRIRVDLDALAHNLHALQRHVSVPVMGIVKANAYGHGLVPVARHLEAQGIAQLGVAFVEEGLALRRAGVQAPILVLGGIHAPQVSQFLIHDLEVTVSSVDKLRQVERAAESIGRKAVIHLKIDTGMERIGVHSESAAPFIEAAAASRWCTVKGLYSHLACSDDPASPMTAVQLQRFLAASSHFDRIGAPMPLRHLANSGGVLHFPDTWLDMVRPGIVLYGVLPDPASRRSFPLKPALSLVSSVVYFKVVKAGRTVSYGATWTAGSDTRVITLPIGYGDGYPRALSSRGEVLVRGHRHPIVGRICMDQFMVDIGPAGSAYNGDEAVLIGRQGDAMIDCEAVAQAAGTIPYEILTGLNERIPREYALASARTGTGGA</sequence>
<dbReference type="SMART" id="SM01005">
    <property type="entry name" value="Ala_racemase_C"/>
    <property type="match status" value="1"/>
</dbReference>
<dbReference type="PANTHER" id="PTHR30511:SF0">
    <property type="entry name" value="ALANINE RACEMASE, CATABOLIC-RELATED"/>
    <property type="match status" value="1"/>
</dbReference>
<organism evidence="7 8">
    <name type="scientific">Pseudoxanthomonas gei</name>
    <dbReference type="NCBI Taxonomy" id="1383030"/>
    <lineage>
        <taxon>Bacteria</taxon>
        <taxon>Pseudomonadati</taxon>
        <taxon>Pseudomonadota</taxon>
        <taxon>Gammaproteobacteria</taxon>
        <taxon>Lysobacterales</taxon>
        <taxon>Lysobacteraceae</taxon>
        <taxon>Pseudoxanthomonas</taxon>
    </lineage>
</organism>
<comment type="function">
    <text evidence="4">Catalyzes the interconversion of L-alanine and D-alanine. May also act on other amino acids.</text>
</comment>
<evidence type="ECO:0000259" key="6">
    <source>
        <dbReference type="SMART" id="SM01005"/>
    </source>
</evidence>
<evidence type="ECO:0000256" key="1">
    <source>
        <dbReference type="ARBA" id="ARBA00001933"/>
    </source>
</evidence>
<dbReference type="Pfam" id="PF00842">
    <property type="entry name" value="Ala_racemase_C"/>
    <property type="match status" value="1"/>
</dbReference>
<feature type="compositionally biased region" description="Polar residues" evidence="5">
    <location>
        <begin position="81"/>
        <end position="95"/>
    </location>
</feature>
<dbReference type="NCBIfam" id="TIGR00492">
    <property type="entry name" value="alr"/>
    <property type="match status" value="1"/>
</dbReference>
<proteinExistence type="inferred from homology"/>
<dbReference type="EC" id="5.1.1.1" evidence="4"/>
<gene>
    <name evidence="7" type="primary">alr</name>
    <name evidence="7" type="ORF">DT603_00470</name>
</gene>
<dbReference type="InterPro" id="IPR009006">
    <property type="entry name" value="Ala_racemase/Decarboxylase_C"/>
</dbReference>
<dbReference type="InterPro" id="IPR011079">
    <property type="entry name" value="Ala_racemase_C"/>
</dbReference>
<dbReference type="SUPFAM" id="SSF50621">
    <property type="entry name" value="Alanine racemase C-terminal domain-like"/>
    <property type="match status" value="1"/>
</dbReference>
<comment type="pathway">
    <text evidence="4">Amino-acid biosynthesis; D-alanine biosynthesis; D-alanine from L-alanine: step 1/1.</text>
</comment>
<dbReference type="GO" id="GO:0008784">
    <property type="term" value="F:alanine racemase activity"/>
    <property type="evidence" value="ECO:0007669"/>
    <property type="project" value="UniProtKB-EC"/>
</dbReference>
<dbReference type="Pfam" id="PF01168">
    <property type="entry name" value="Ala_racemase_N"/>
    <property type="match status" value="1"/>
</dbReference>
<feature type="modified residue" description="N6-(pyridoxal phosphate)lysine" evidence="4">
    <location>
        <position position="135"/>
    </location>
</feature>
<dbReference type="PRINTS" id="PR00992">
    <property type="entry name" value="ALARACEMASE"/>
</dbReference>
<dbReference type="Gene3D" id="2.40.37.10">
    <property type="entry name" value="Lyase, Ornithine Decarboxylase, Chain A, domain 1"/>
    <property type="match status" value="1"/>
</dbReference>
<comment type="similarity">
    <text evidence="4">Belongs to the alanine racemase family.</text>
</comment>
<dbReference type="InterPro" id="IPR020622">
    <property type="entry name" value="Ala_racemase_pyridoxalP-BS"/>
</dbReference>
<evidence type="ECO:0000313" key="8">
    <source>
        <dbReference type="Proteomes" id="UP001429354"/>
    </source>
</evidence>
<keyword evidence="3 4" id="KW-0413">Isomerase</keyword>
<feature type="binding site" evidence="4">
    <location>
        <position position="410"/>
    </location>
    <ligand>
        <name>substrate</name>
    </ligand>
</feature>
<protein>
    <recommendedName>
        <fullName evidence="4">Alanine racemase</fullName>
        <ecNumber evidence="4">5.1.1.1</ecNumber>
    </recommendedName>
</protein>
<evidence type="ECO:0000256" key="4">
    <source>
        <dbReference type="HAMAP-Rule" id="MF_01201"/>
    </source>
</evidence>
<dbReference type="PANTHER" id="PTHR30511">
    <property type="entry name" value="ALANINE RACEMASE"/>
    <property type="match status" value="1"/>
</dbReference>
<feature type="region of interest" description="Disordered" evidence="5">
    <location>
        <begin position="81"/>
        <end position="102"/>
    </location>
</feature>
<evidence type="ECO:0000256" key="5">
    <source>
        <dbReference type="SAM" id="MobiDB-lite"/>
    </source>
</evidence>
<keyword evidence="8" id="KW-1185">Reference proteome</keyword>
<dbReference type="Gene3D" id="3.20.20.10">
    <property type="entry name" value="Alanine racemase"/>
    <property type="match status" value="1"/>
</dbReference>
<name>A0ABX0A714_9GAMM</name>
<feature type="binding site" evidence="4">
    <location>
        <position position="233"/>
    </location>
    <ligand>
        <name>substrate</name>
    </ligand>
</feature>
<dbReference type="PROSITE" id="PS00395">
    <property type="entry name" value="ALANINE_RACEMASE"/>
    <property type="match status" value="1"/>
</dbReference>
<evidence type="ECO:0000313" key="7">
    <source>
        <dbReference type="EMBL" id="NDK37319.1"/>
    </source>
</evidence>
<dbReference type="Proteomes" id="UP001429354">
    <property type="component" value="Unassembled WGS sequence"/>
</dbReference>
<dbReference type="SUPFAM" id="SSF51419">
    <property type="entry name" value="PLP-binding barrel"/>
    <property type="match status" value="1"/>
</dbReference>
<dbReference type="EMBL" id="QOVG01000001">
    <property type="protein sequence ID" value="NDK37319.1"/>
    <property type="molecule type" value="Genomic_DNA"/>
</dbReference>
<dbReference type="InterPro" id="IPR029066">
    <property type="entry name" value="PLP-binding_barrel"/>
</dbReference>
<dbReference type="InterPro" id="IPR000821">
    <property type="entry name" value="Ala_racemase"/>
</dbReference>
<comment type="cofactor">
    <cofactor evidence="1 4">
        <name>pyridoxal 5'-phosphate</name>
        <dbReference type="ChEBI" id="CHEBI:597326"/>
    </cofactor>
</comment>